<dbReference type="Proteomes" id="UP000515291">
    <property type="component" value="Chromosome"/>
</dbReference>
<protein>
    <recommendedName>
        <fullName evidence="5">Tripartite tricarboxylate transporter substrate binding protein</fullName>
    </recommendedName>
</protein>
<feature type="signal peptide" evidence="2">
    <location>
        <begin position="1"/>
        <end position="24"/>
    </location>
</feature>
<organism evidence="3 4">
    <name type="scientific">Tardiphaga robiniae</name>
    <dbReference type="NCBI Taxonomy" id="943830"/>
    <lineage>
        <taxon>Bacteria</taxon>
        <taxon>Pseudomonadati</taxon>
        <taxon>Pseudomonadota</taxon>
        <taxon>Alphaproteobacteria</taxon>
        <taxon>Hyphomicrobiales</taxon>
        <taxon>Nitrobacteraceae</taxon>
        <taxon>Tardiphaga</taxon>
    </lineage>
</organism>
<dbReference type="Pfam" id="PF03401">
    <property type="entry name" value="TctC"/>
    <property type="match status" value="1"/>
</dbReference>
<dbReference type="InterPro" id="IPR005064">
    <property type="entry name" value="BUG"/>
</dbReference>
<dbReference type="InterPro" id="IPR042100">
    <property type="entry name" value="Bug_dom1"/>
</dbReference>
<comment type="similarity">
    <text evidence="1">Belongs to the UPF0065 (bug) family.</text>
</comment>
<gene>
    <name evidence="3" type="ORF">HB776_17670</name>
</gene>
<proteinExistence type="inferred from homology"/>
<dbReference type="Gene3D" id="3.40.190.150">
    <property type="entry name" value="Bordetella uptake gene, domain 1"/>
    <property type="match status" value="1"/>
</dbReference>
<evidence type="ECO:0000313" key="3">
    <source>
        <dbReference type="EMBL" id="QND72839.1"/>
    </source>
</evidence>
<name>A0A7G6U1F7_9BRAD</name>
<sequence length="227" mass="24471">MTCRRLIAALIILPLLLSVDRGHASDYPNQSVRIINPFTAGGSLDTTGRLLANQLQEKWGKPVIVESRPGASTTIGIAAVANSAPNGYTLGLATNLFAMSAVRMKKLPYDAKKDIAAISLLVETPFMLVVRAGSEATTLNKLVELARRSPGQLNYASIGNGSSPHIAGELFKRAANIDLVHVPYKGSRPRAPRIAWGNHDNDVRQCTRCRSIFRGGYFGRNGNYGQG</sequence>
<dbReference type="PANTHER" id="PTHR42928:SF5">
    <property type="entry name" value="BLR1237 PROTEIN"/>
    <property type="match status" value="1"/>
</dbReference>
<dbReference type="AlphaFoldDB" id="A0A7G6U1F7"/>
<keyword evidence="2" id="KW-0732">Signal</keyword>
<feature type="chain" id="PRO_5028873153" description="Tripartite tricarboxylate transporter substrate binding protein" evidence="2">
    <location>
        <begin position="25"/>
        <end position="227"/>
    </location>
</feature>
<evidence type="ECO:0000256" key="2">
    <source>
        <dbReference type="SAM" id="SignalP"/>
    </source>
</evidence>
<dbReference type="Gene3D" id="3.40.190.10">
    <property type="entry name" value="Periplasmic binding protein-like II"/>
    <property type="match status" value="1"/>
</dbReference>
<dbReference type="KEGG" id="trb:HB776_17670"/>
<evidence type="ECO:0008006" key="5">
    <source>
        <dbReference type="Google" id="ProtNLM"/>
    </source>
</evidence>
<dbReference type="EMBL" id="CP050292">
    <property type="protein sequence ID" value="QND72839.1"/>
    <property type="molecule type" value="Genomic_DNA"/>
</dbReference>
<evidence type="ECO:0000313" key="4">
    <source>
        <dbReference type="Proteomes" id="UP000515291"/>
    </source>
</evidence>
<dbReference type="PANTHER" id="PTHR42928">
    <property type="entry name" value="TRICARBOXYLATE-BINDING PROTEIN"/>
    <property type="match status" value="1"/>
</dbReference>
<evidence type="ECO:0000256" key="1">
    <source>
        <dbReference type="ARBA" id="ARBA00006987"/>
    </source>
</evidence>
<reference evidence="4" key="1">
    <citation type="journal article" date="2020" name="Mol. Plant Microbe">
        <title>Rhizobial microsymbionts of the narrowly endemic Oxytropis species growing in Kamchatka are characterized by significant genetic diversity and possess a set of genes that are associated with T3SS and T6SS secretion systems and can affect the development of symbiosis.</title>
        <authorList>
            <person name="Safronova V."/>
            <person name="Guro P."/>
            <person name="Sazanova A."/>
            <person name="Kuznetsova I."/>
            <person name="Belimov A."/>
            <person name="Yakubov V."/>
            <person name="Chirak E."/>
            <person name="Afonin A."/>
            <person name="Gogolev Y."/>
            <person name="Andronov E."/>
            <person name="Tikhonovich I."/>
        </authorList>
    </citation>
    <scope>NUCLEOTIDE SEQUENCE [LARGE SCALE GENOMIC DNA]</scope>
    <source>
        <strain evidence="4">581</strain>
    </source>
</reference>
<accession>A0A7G6U1F7</accession>